<dbReference type="Proteomes" id="UP000811246">
    <property type="component" value="Chromosome 12"/>
</dbReference>
<feature type="domain" description="Beta-ketoacyl synthase-like N-terminal" evidence="3">
    <location>
        <begin position="196"/>
        <end position="256"/>
    </location>
</feature>
<evidence type="ECO:0000256" key="2">
    <source>
        <dbReference type="ARBA" id="ARBA00022679"/>
    </source>
</evidence>
<evidence type="ECO:0000256" key="1">
    <source>
        <dbReference type="ARBA" id="ARBA00013191"/>
    </source>
</evidence>
<dbReference type="InterPro" id="IPR014030">
    <property type="entry name" value="Ketoacyl_synth_N"/>
</dbReference>
<dbReference type="GO" id="GO:0004315">
    <property type="term" value="F:3-oxoacyl-[acyl-carrier-protein] synthase activity"/>
    <property type="evidence" value="ECO:0007669"/>
    <property type="project" value="UniProtKB-EC"/>
</dbReference>
<evidence type="ECO:0000313" key="5">
    <source>
        <dbReference type="Proteomes" id="UP000811246"/>
    </source>
</evidence>
<evidence type="ECO:0000313" key="4">
    <source>
        <dbReference type="EMBL" id="KAG6684780.1"/>
    </source>
</evidence>
<gene>
    <name evidence="4" type="ORF">I3842_12G079400</name>
</gene>
<dbReference type="AlphaFoldDB" id="A0A922DI58"/>
<keyword evidence="2" id="KW-0808">Transferase</keyword>
<reference evidence="4" key="1">
    <citation type="submission" date="2021-01" db="EMBL/GenBank/DDBJ databases">
        <authorList>
            <person name="Lovell J.T."/>
            <person name="Bentley N."/>
            <person name="Bhattarai G."/>
            <person name="Jenkins J.W."/>
            <person name="Sreedasyam A."/>
            <person name="Alarcon Y."/>
            <person name="Bock C."/>
            <person name="Boston L."/>
            <person name="Carlson J."/>
            <person name="Cervantes K."/>
            <person name="Clermont K."/>
            <person name="Krom N."/>
            <person name="Kubenka K."/>
            <person name="Mamidi S."/>
            <person name="Mattison C."/>
            <person name="Monteros M."/>
            <person name="Pisani C."/>
            <person name="Plott C."/>
            <person name="Rajasekar S."/>
            <person name="Rhein H.S."/>
            <person name="Rohla C."/>
            <person name="Song M."/>
            <person name="Hilaire R.S."/>
            <person name="Shu S."/>
            <person name="Wells L."/>
            <person name="Wang X."/>
            <person name="Webber J."/>
            <person name="Heerema R.J."/>
            <person name="Klein P."/>
            <person name="Conner P."/>
            <person name="Grauke L."/>
            <person name="Grimwood J."/>
            <person name="Schmutz J."/>
            <person name="Randall J.J."/>
        </authorList>
    </citation>
    <scope>NUCLEOTIDE SEQUENCE</scope>
    <source>
        <tissue evidence="4">Leaf</tissue>
    </source>
</reference>
<proteinExistence type="predicted"/>
<sequence length="372" mass="40307">MAAIAGNVPSGALFRARLSGDNGIPLVQFNGLRPGDNMQTASRRPRSSWLISTKAPKCRAIKAIASASSATKREKDPKKRVVITGLGLVSIFGSEIDTFCNKLLEGECGIHLIDRFDASKYSIRFAGRIRDFSSEGYVDRKNDHGLDDSWRYFLQKMDRTKIGVLIGTGLGGMKSFSNGVEALIHKGYNKIPPFFKREVDIMVAGGTEAAVCPVGIGGFIACQALSQCNDEPQKASRPRDKDPDGFVMGERSGLLYLGGATCDAYHITDPRSDGLAVSYCITKSLEDAGISPEETLPWGCRWTGSREAIATIKAITTGWLHPTINQDNLEPDVTIDTFPNVKKSTKLMLLSLSNSFGFGGQNSLVVFAPFTP</sequence>
<dbReference type="PANTHER" id="PTHR11712:SF330">
    <property type="entry name" value="BETA-KETOACYL-[ACYL-CARRIER-PROTEIN] SYNTHASE I"/>
    <property type="match status" value="1"/>
</dbReference>
<dbReference type="Pfam" id="PF00109">
    <property type="entry name" value="ketoacyl-synt"/>
    <property type="match status" value="1"/>
</dbReference>
<name>A0A922DI58_CARIL</name>
<organism evidence="4 5">
    <name type="scientific">Carya illinoinensis</name>
    <name type="common">Pecan</name>
    <dbReference type="NCBI Taxonomy" id="32201"/>
    <lineage>
        <taxon>Eukaryota</taxon>
        <taxon>Viridiplantae</taxon>
        <taxon>Streptophyta</taxon>
        <taxon>Embryophyta</taxon>
        <taxon>Tracheophyta</taxon>
        <taxon>Spermatophyta</taxon>
        <taxon>Magnoliopsida</taxon>
        <taxon>eudicotyledons</taxon>
        <taxon>Gunneridae</taxon>
        <taxon>Pentapetalae</taxon>
        <taxon>rosids</taxon>
        <taxon>fabids</taxon>
        <taxon>Fagales</taxon>
        <taxon>Juglandaceae</taxon>
        <taxon>Carya</taxon>
    </lineage>
</organism>
<dbReference type="EMBL" id="CM031836">
    <property type="protein sequence ID" value="KAG6684780.1"/>
    <property type="molecule type" value="Genomic_DNA"/>
</dbReference>
<dbReference type="InterPro" id="IPR000794">
    <property type="entry name" value="Beta-ketoacyl_synthase"/>
</dbReference>
<evidence type="ECO:0000259" key="3">
    <source>
        <dbReference type="Pfam" id="PF00109"/>
    </source>
</evidence>
<dbReference type="GO" id="GO:0006633">
    <property type="term" value="P:fatty acid biosynthetic process"/>
    <property type="evidence" value="ECO:0007669"/>
    <property type="project" value="TreeGrafter"/>
</dbReference>
<comment type="caution">
    <text evidence="4">The sequence shown here is derived from an EMBL/GenBank/DDBJ whole genome shotgun (WGS) entry which is preliminary data.</text>
</comment>
<dbReference type="GO" id="GO:0005739">
    <property type="term" value="C:mitochondrion"/>
    <property type="evidence" value="ECO:0007669"/>
    <property type="project" value="TreeGrafter"/>
</dbReference>
<protein>
    <recommendedName>
        <fullName evidence="1">beta-ketoacyl-[acyl-carrier-protein] synthase I</fullName>
        <ecNumber evidence="1">2.3.1.41</ecNumber>
    </recommendedName>
</protein>
<dbReference type="PANTHER" id="PTHR11712">
    <property type="entry name" value="POLYKETIDE SYNTHASE-RELATED"/>
    <property type="match status" value="1"/>
</dbReference>
<dbReference type="EC" id="2.3.1.41" evidence="1"/>
<accession>A0A922DI58</accession>